<gene>
    <name evidence="1" type="ORF">Vid5_gp84</name>
</gene>
<name>A0A2P1CKV6_9CAUD</name>
<organism evidence="1 2">
    <name type="scientific">Pantoea phage vB_PagS_Vid5</name>
    <dbReference type="NCBI Taxonomy" id="2099652"/>
    <lineage>
        <taxon>Viruses</taxon>
        <taxon>Duplodnaviria</taxon>
        <taxon>Heunggongvirae</taxon>
        <taxon>Uroviricota</taxon>
        <taxon>Caudoviricetes</taxon>
        <taxon>Vidquintavirus</taxon>
        <taxon>Vidquintavirus Vid5</taxon>
    </lineage>
</organism>
<dbReference type="Proteomes" id="UP000241629">
    <property type="component" value="Segment"/>
</dbReference>
<dbReference type="EMBL" id="MG948468">
    <property type="protein sequence ID" value="AVJ51839.1"/>
    <property type="molecule type" value="Genomic_DNA"/>
</dbReference>
<reference evidence="1 2" key="1">
    <citation type="submission" date="2018-02" db="EMBL/GenBank/DDBJ databases">
        <title>Complete genome sequence of Pantoea phage vB_PagS_Vid5.</title>
        <authorList>
            <person name="Truncaite L."/>
            <person name="Simoliunas E."/>
            <person name="Meskys R."/>
        </authorList>
    </citation>
    <scope>NUCLEOTIDE SEQUENCE [LARGE SCALE GENOMIC DNA]</scope>
</reference>
<sequence>MIRTLMIGVLTISSLMISHLIVTRLGSSTPGRQKVGASLFCNSTSFSNIDTDPTHLLKCVIPITRM</sequence>
<accession>A0A2P1CKV6</accession>
<protein>
    <submittedName>
        <fullName evidence="1">Uncharacterized protein</fullName>
    </submittedName>
</protein>
<evidence type="ECO:0000313" key="1">
    <source>
        <dbReference type="EMBL" id="AVJ51839.1"/>
    </source>
</evidence>
<keyword evidence="2" id="KW-1185">Reference proteome</keyword>
<evidence type="ECO:0000313" key="2">
    <source>
        <dbReference type="Proteomes" id="UP000241629"/>
    </source>
</evidence>
<proteinExistence type="predicted"/>